<dbReference type="Proteomes" id="UP000222168">
    <property type="component" value="Unassembled WGS sequence"/>
</dbReference>
<dbReference type="InterPro" id="IPR053171">
    <property type="entry name" value="Viral_Tip_Attach_Protein"/>
</dbReference>
<dbReference type="AlphaFoldDB" id="A0A2D0KHX3"/>
<proteinExistence type="predicted"/>
<gene>
    <name evidence="1" type="ORF">Xish_02255</name>
</gene>
<dbReference type="PANTHER" id="PTHR36251">
    <property type="entry name" value="FELS-1 PROPHAGE HOST SPECIFICITY PROTEIN-RELATED"/>
    <property type="match status" value="1"/>
</dbReference>
<evidence type="ECO:0000313" key="2">
    <source>
        <dbReference type="Proteomes" id="UP000222168"/>
    </source>
</evidence>
<name>A0A2D0KHX3_9GAMM</name>
<sequence length="142" mass="16007">MINDRFSIGTRVKTENLSLAKWDLYRVAQYCDQLVPDGKGGQEPRHTCNVYIQSQEDGCTRQSEAQRRGKWVLLTNEYDRMVTFTVGLDGKIPLPGYIIGVADEMFSGRVLGGRVSSVNGRNITLDRVSACKINWTIRPKLP</sequence>
<accession>A0A2D0KHX3</accession>
<dbReference type="PANTHER" id="PTHR36251:SF2">
    <property type="entry name" value="GIFSY-2 PROPHAGE HOST SPECIFICITY PROTEIN J, PHAGE LAMBDA"/>
    <property type="match status" value="1"/>
</dbReference>
<reference evidence="1 2" key="1">
    <citation type="journal article" date="2017" name="Nat. Microbiol.">
        <title>Natural product diversity associated with the nematode symbionts Photorhabdus and Xenorhabdus.</title>
        <authorList>
            <person name="Tobias N.J."/>
            <person name="Wolff H."/>
            <person name="Djahanschiri B."/>
            <person name="Grundmann F."/>
            <person name="Kronenwerth M."/>
            <person name="Shi Y.M."/>
            <person name="Simonyi S."/>
            <person name="Grun P."/>
            <person name="Shapiro-Ilan D."/>
            <person name="Pidot S.J."/>
            <person name="Stinear T.P."/>
            <person name="Ebersberger I."/>
            <person name="Bode H.B."/>
        </authorList>
    </citation>
    <scope>NUCLEOTIDE SEQUENCE [LARGE SCALE GENOMIC DNA]</scope>
    <source>
        <strain evidence="1 2">DSM 22670</strain>
    </source>
</reference>
<evidence type="ECO:0000313" key="1">
    <source>
        <dbReference type="EMBL" id="PHM63026.1"/>
    </source>
</evidence>
<comment type="caution">
    <text evidence="1">The sequence shown here is derived from an EMBL/GenBank/DDBJ whole genome shotgun (WGS) entry which is preliminary data.</text>
</comment>
<protein>
    <submittedName>
        <fullName evidence="1">Host specificity protein</fullName>
    </submittedName>
</protein>
<organism evidence="1 2">
    <name type="scientific">Xenorhabdus ishibashii</name>
    <dbReference type="NCBI Taxonomy" id="1034471"/>
    <lineage>
        <taxon>Bacteria</taxon>
        <taxon>Pseudomonadati</taxon>
        <taxon>Pseudomonadota</taxon>
        <taxon>Gammaproteobacteria</taxon>
        <taxon>Enterobacterales</taxon>
        <taxon>Morganellaceae</taxon>
        <taxon>Xenorhabdus</taxon>
    </lineage>
</organism>
<dbReference type="EMBL" id="NJAK01000001">
    <property type="protein sequence ID" value="PHM63026.1"/>
    <property type="molecule type" value="Genomic_DNA"/>
</dbReference>
<keyword evidence="2" id="KW-1185">Reference proteome</keyword>